<evidence type="ECO:0000256" key="7">
    <source>
        <dbReference type="ARBA" id="ARBA00022519"/>
    </source>
</evidence>
<comment type="similarity">
    <text evidence="3 12">Belongs to the ExbD/TolR family.</text>
</comment>
<evidence type="ECO:0000256" key="1">
    <source>
        <dbReference type="ARBA" id="ARBA00003540"/>
    </source>
</evidence>
<evidence type="ECO:0000256" key="8">
    <source>
        <dbReference type="ARBA" id="ARBA00022692"/>
    </source>
</evidence>
<evidence type="ECO:0000256" key="3">
    <source>
        <dbReference type="ARBA" id="ARBA00005811"/>
    </source>
</evidence>
<proteinExistence type="inferred from homology"/>
<evidence type="ECO:0000256" key="5">
    <source>
        <dbReference type="ARBA" id="ARBA00022448"/>
    </source>
</evidence>
<evidence type="ECO:0000256" key="2">
    <source>
        <dbReference type="ARBA" id="ARBA00004249"/>
    </source>
</evidence>
<protein>
    <submittedName>
        <fullName evidence="14">Biopolymer transporter ExbD</fullName>
    </submittedName>
</protein>
<keyword evidence="5 12" id="KW-0813">Transport</keyword>
<evidence type="ECO:0000256" key="10">
    <source>
        <dbReference type="ARBA" id="ARBA00022989"/>
    </source>
</evidence>
<comment type="function">
    <text evidence="1">Involved in the TonB-dependent energy-dependent transport of various receptor-bound substrates.</text>
</comment>
<dbReference type="PANTHER" id="PTHR30558:SF12">
    <property type="entry name" value="BIOPOLYMER TRANSPORT PROTEIN EXBD"/>
    <property type="match status" value="1"/>
</dbReference>
<evidence type="ECO:0000256" key="9">
    <source>
        <dbReference type="ARBA" id="ARBA00022927"/>
    </source>
</evidence>
<evidence type="ECO:0000256" key="11">
    <source>
        <dbReference type="ARBA" id="ARBA00023136"/>
    </source>
</evidence>
<evidence type="ECO:0000256" key="4">
    <source>
        <dbReference type="ARBA" id="ARBA00011471"/>
    </source>
</evidence>
<reference evidence="14 15" key="1">
    <citation type="submission" date="2024-01" db="EMBL/GenBank/DDBJ databases">
        <title>Uliginosibacterium soil sp. nov.</title>
        <authorList>
            <person name="Lv Y."/>
        </authorList>
    </citation>
    <scope>NUCLEOTIDE SEQUENCE [LARGE SCALE GENOMIC DNA]</scope>
    <source>
        <strain evidence="14 15">H3</strain>
    </source>
</reference>
<dbReference type="RefSeq" id="WP_327599748.1">
    <property type="nucleotide sequence ID" value="NZ_JAYXHS010000002.1"/>
</dbReference>
<dbReference type="Gene3D" id="3.30.420.270">
    <property type="match status" value="1"/>
</dbReference>
<feature type="transmembrane region" description="Helical" evidence="13">
    <location>
        <begin position="22"/>
        <end position="41"/>
    </location>
</feature>
<keyword evidence="10 13" id="KW-1133">Transmembrane helix</keyword>
<keyword evidence="15" id="KW-1185">Reference proteome</keyword>
<evidence type="ECO:0000313" key="15">
    <source>
        <dbReference type="Proteomes" id="UP001331561"/>
    </source>
</evidence>
<keyword evidence="8 12" id="KW-0812">Transmembrane</keyword>
<dbReference type="Proteomes" id="UP001331561">
    <property type="component" value="Unassembled WGS sequence"/>
</dbReference>
<dbReference type="Pfam" id="PF02472">
    <property type="entry name" value="ExbD"/>
    <property type="match status" value="1"/>
</dbReference>
<accession>A0ABU6K5B3</accession>
<name>A0ABU6K5B3_9RHOO</name>
<comment type="caution">
    <text evidence="14">The sequence shown here is derived from an EMBL/GenBank/DDBJ whole genome shotgun (WGS) entry which is preliminary data.</text>
</comment>
<evidence type="ECO:0000256" key="6">
    <source>
        <dbReference type="ARBA" id="ARBA00022475"/>
    </source>
</evidence>
<keyword evidence="9 12" id="KW-0653">Protein transport</keyword>
<keyword evidence="7" id="KW-0997">Cell inner membrane</keyword>
<evidence type="ECO:0000256" key="13">
    <source>
        <dbReference type="SAM" id="Phobius"/>
    </source>
</evidence>
<dbReference type="InterPro" id="IPR003400">
    <property type="entry name" value="ExbD"/>
</dbReference>
<sequence length="135" mass="14599">MAEVKEDNQLYDDINVTPMLDLAYVLLVVFIILTTASVQGVKVNSPQTLAVKSLAKPQTRAITVTRDGGMYLDAYPVTLETLADGLARYKASNPALPVVVKGDADAQYEKIMAVLEVCKKLDITEVGLVTKRVGS</sequence>
<organism evidence="14 15">
    <name type="scientific">Uliginosibacterium silvisoli</name>
    <dbReference type="NCBI Taxonomy" id="3114758"/>
    <lineage>
        <taxon>Bacteria</taxon>
        <taxon>Pseudomonadati</taxon>
        <taxon>Pseudomonadota</taxon>
        <taxon>Betaproteobacteria</taxon>
        <taxon>Rhodocyclales</taxon>
        <taxon>Zoogloeaceae</taxon>
        <taxon>Uliginosibacterium</taxon>
    </lineage>
</organism>
<dbReference type="PANTHER" id="PTHR30558">
    <property type="entry name" value="EXBD MEMBRANE COMPONENT OF PMF-DRIVEN MACROMOLECULE IMPORT SYSTEM"/>
    <property type="match status" value="1"/>
</dbReference>
<comment type="subcellular location">
    <subcellularLocation>
        <location evidence="2">Cell inner membrane</location>
        <topology evidence="2">Single-pass type II membrane protein</topology>
    </subcellularLocation>
    <subcellularLocation>
        <location evidence="12">Cell membrane</location>
        <topology evidence="12">Single-pass type II membrane protein</topology>
    </subcellularLocation>
</comment>
<evidence type="ECO:0000256" key="12">
    <source>
        <dbReference type="RuleBase" id="RU003879"/>
    </source>
</evidence>
<comment type="subunit">
    <text evidence="4">The accessory proteins ExbB and ExbD seem to form a complex with TonB.</text>
</comment>
<keyword evidence="11 13" id="KW-0472">Membrane</keyword>
<gene>
    <name evidence="14" type="ORF">VVD49_13725</name>
</gene>
<evidence type="ECO:0000313" key="14">
    <source>
        <dbReference type="EMBL" id="MEC5386789.1"/>
    </source>
</evidence>
<dbReference type="EMBL" id="JAYXHS010000002">
    <property type="protein sequence ID" value="MEC5386789.1"/>
    <property type="molecule type" value="Genomic_DNA"/>
</dbReference>
<keyword evidence="6" id="KW-1003">Cell membrane</keyword>